<protein>
    <submittedName>
        <fullName evidence="1">Cuticle protein</fullName>
    </submittedName>
</protein>
<organism evidence="1 2">
    <name type="scientific">Holotrichia oblita</name>
    <name type="common">Chafer beetle</name>
    <dbReference type="NCBI Taxonomy" id="644536"/>
    <lineage>
        <taxon>Eukaryota</taxon>
        <taxon>Metazoa</taxon>
        <taxon>Ecdysozoa</taxon>
        <taxon>Arthropoda</taxon>
        <taxon>Hexapoda</taxon>
        <taxon>Insecta</taxon>
        <taxon>Pterygota</taxon>
        <taxon>Neoptera</taxon>
        <taxon>Endopterygota</taxon>
        <taxon>Coleoptera</taxon>
        <taxon>Polyphaga</taxon>
        <taxon>Scarabaeiformia</taxon>
        <taxon>Scarabaeidae</taxon>
        <taxon>Melolonthinae</taxon>
        <taxon>Holotrichia</taxon>
    </lineage>
</organism>
<sequence length="637" mass="70594">MKQNFFSTIHEVISSLLVAATVAQQYTTPVPILKQINRHNEDGSYSYGYEAADGTYKIESKYPNGEVYGKYGYLDDAGKLREIEYGATRRGFEPAGNDVNVAPPTLNNNYEQLKPLGPNEEDDGQYREDPSIYYKNDLYANTNTKNTETYRPSYQQTSYQQHAYQPDPEYQPAPHKPPSYQQQSYSQSSYQQPSYQQSSYREPSYREPTYQEPSYREPSYQEPSYRPATRFSFDSTNSNQYSGNRHPATNVDYLSGSYSFALLFVMPGDFSSVETRSKIVTLWESGLSYSEVAREVGHSIAICTFVAVTTGQNYDYEPAPVRPAPPRLSSSGYSASAPKPTPVPILKQINRHNEDGSYTYGYEGADGSFKIETKLPTGEVKGKYGYVDDTGKVRVVEYGATKYGFEPAGEGITVAPPTLVDETTNKDGSVKPEYTAEYYDPPSEPAPRPVPAARPKPRPSYDSYSPPQQFAPAPERAPIPQRASISGAVPSDFDFAPKPRPSTRNFSPAPARPATSFSFDDDNFDDPPVRPGPKISYAQPAPVRPSNTFSFDNEPKFSRPAAAPSRQSFSFDDEPRFAPQTRPAPQYAPAPQSAPRPAPRPAPSVRSSGGVLDQLAKDYALPSGAAAPLHDISFGYY</sequence>
<evidence type="ECO:0000313" key="2">
    <source>
        <dbReference type="Proteomes" id="UP001056778"/>
    </source>
</evidence>
<evidence type="ECO:0000313" key="1">
    <source>
        <dbReference type="EMBL" id="KAI4458039.1"/>
    </source>
</evidence>
<name>A0ACB9SRT3_HOLOL</name>
<keyword evidence="2" id="KW-1185">Reference proteome</keyword>
<accession>A0ACB9SRT3</accession>
<reference evidence="1" key="1">
    <citation type="submission" date="2022-04" db="EMBL/GenBank/DDBJ databases">
        <title>Chromosome-scale genome assembly of Holotrichia oblita Faldermann.</title>
        <authorList>
            <person name="Rongchong L."/>
        </authorList>
    </citation>
    <scope>NUCLEOTIDE SEQUENCE</scope>
    <source>
        <strain evidence="1">81SQS9</strain>
    </source>
</reference>
<dbReference type="Proteomes" id="UP001056778">
    <property type="component" value="Chromosome 7"/>
</dbReference>
<proteinExistence type="predicted"/>
<comment type="caution">
    <text evidence="1">The sequence shown here is derived from an EMBL/GenBank/DDBJ whole genome shotgun (WGS) entry which is preliminary data.</text>
</comment>
<gene>
    <name evidence="1" type="ORF">MML48_7g00013150</name>
</gene>
<dbReference type="EMBL" id="CM043021">
    <property type="protein sequence ID" value="KAI4458039.1"/>
    <property type="molecule type" value="Genomic_DNA"/>
</dbReference>